<keyword evidence="2" id="KW-1185">Reference proteome</keyword>
<evidence type="ECO:0000313" key="1">
    <source>
        <dbReference type="EMBL" id="MDO6123153.1"/>
    </source>
</evidence>
<sequence>MAKRTEKPVYAFIRRGNSLVPEMQYDLQALDGIENGQRVKLEIKQWRNLDRLKAYWATLQDCIDATGCAPSKEALDQYIRPAVNFVDTIRLANGFLVGVPRAINTRECEEPEMIAFFNAATELLAREFGYVPPTPEERRGFHEAANDRRVA</sequence>
<proteinExistence type="predicted"/>
<dbReference type="EMBL" id="WHSC02000007">
    <property type="protein sequence ID" value="MDO6123153.1"/>
    <property type="molecule type" value="Genomic_DNA"/>
</dbReference>
<reference evidence="1" key="1">
    <citation type="submission" date="2022-04" db="EMBL/GenBank/DDBJ databases">
        <title>Shinella lacus sp. nov., a novel member of the genus Shinella from water.</title>
        <authorList>
            <person name="Deng Y."/>
        </authorList>
    </citation>
    <scope>NUCLEOTIDE SEQUENCE</scope>
    <source>
        <strain evidence="1">JCM 31239</strain>
    </source>
</reference>
<dbReference type="Proteomes" id="UP001177080">
    <property type="component" value="Unassembled WGS sequence"/>
</dbReference>
<gene>
    <name evidence="1" type="ORF">GB928_018350</name>
</gene>
<comment type="caution">
    <text evidence="1">The sequence shown here is derived from an EMBL/GenBank/DDBJ whole genome shotgun (WGS) entry which is preliminary data.</text>
</comment>
<name>A0ABT8XI75_9HYPH</name>
<accession>A0ABT8XI75</accession>
<evidence type="ECO:0000313" key="2">
    <source>
        <dbReference type="Proteomes" id="UP001177080"/>
    </source>
</evidence>
<evidence type="ECO:0008006" key="3">
    <source>
        <dbReference type="Google" id="ProtNLM"/>
    </source>
</evidence>
<organism evidence="1 2">
    <name type="scientific">Shinella curvata</name>
    <dbReference type="NCBI Taxonomy" id="1817964"/>
    <lineage>
        <taxon>Bacteria</taxon>
        <taxon>Pseudomonadati</taxon>
        <taxon>Pseudomonadota</taxon>
        <taxon>Alphaproteobacteria</taxon>
        <taxon>Hyphomicrobiales</taxon>
        <taxon>Rhizobiaceae</taxon>
        <taxon>Shinella</taxon>
    </lineage>
</organism>
<protein>
    <recommendedName>
        <fullName evidence="3">NinB protein</fullName>
    </recommendedName>
</protein>
<dbReference type="RefSeq" id="WP_244760776.1">
    <property type="nucleotide sequence ID" value="NZ_JALJCJ010000002.1"/>
</dbReference>